<dbReference type="PROSITE" id="PS50280">
    <property type="entry name" value="SET"/>
    <property type="match status" value="1"/>
</dbReference>
<evidence type="ECO:0000256" key="3">
    <source>
        <dbReference type="ARBA" id="ARBA00022603"/>
    </source>
</evidence>
<dbReference type="SUPFAM" id="SSF82199">
    <property type="entry name" value="SET domain"/>
    <property type="match status" value="1"/>
</dbReference>
<dbReference type="GO" id="GO:0042054">
    <property type="term" value="F:histone methyltransferase activity"/>
    <property type="evidence" value="ECO:0007669"/>
    <property type="project" value="InterPro"/>
</dbReference>
<keyword evidence="2" id="KW-0158">Chromosome</keyword>
<keyword evidence="3" id="KW-0489">Methyltransferase</keyword>
<dbReference type="PROSITE" id="PS51015">
    <property type="entry name" value="YDG"/>
    <property type="match status" value="1"/>
</dbReference>
<dbReference type="VEuPathDB" id="CryptoDB:Vbra_14127"/>
<dbReference type="AlphaFoldDB" id="A0A0G4EZU5"/>
<feature type="domain" description="Post-SET" evidence="10">
    <location>
        <begin position="679"/>
        <end position="695"/>
    </location>
</feature>
<dbReference type="PROSITE" id="PS50868">
    <property type="entry name" value="POST_SET"/>
    <property type="match status" value="1"/>
</dbReference>
<evidence type="ECO:0008006" key="14">
    <source>
        <dbReference type="Google" id="ProtNLM"/>
    </source>
</evidence>
<feature type="region of interest" description="Disordered" evidence="8">
    <location>
        <begin position="694"/>
        <end position="779"/>
    </location>
</feature>
<dbReference type="InterPro" id="IPR001214">
    <property type="entry name" value="SET_dom"/>
</dbReference>
<evidence type="ECO:0000256" key="6">
    <source>
        <dbReference type="ARBA" id="ARBA00023242"/>
    </source>
</evidence>
<keyword evidence="13" id="KW-1185">Reference proteome</keyword>
<dbReference type="SMART" id="SM00317">
    <property type="entry name" value="SET"/>
    <property type="match status" value="1"/>
</dbReference>
<evidence type="ECO:0000256" key="8">
    <source>
        <dbReference type="SAM" id="MobiDB-lite"/>
    </source>
</evidence>
<dbReference type="OrthoDB" id="616263at2759"/>
<evidence type="ECO:0000256" key="7">
    <source>
        <dbReference type="PROSITE-ProRule" id="PRU00358"/>
    </source>
</evidence>
<dbReference type="PANTHER" id="PTHR45660">
    <property type="entry name" value="HISTONE-LYSINE N-METHYLTRANSFERASE SETMAR"/>
    <property type="match status" value="1"/>
</dbReference>
<dbReference type="PANTHER" id="PTHR45660:SF13">
    <property type="entry name" value="HISTONE-LYSINE N-METHYLTRANSFERASE SETMAR"/>
    <property type="match status" value="1"/>
</dbReference>
<dbReference type="GO" id="GO:0005634">
    <property type="term" value="C:nucleus"/>
    <property type="evidence" value="ECO:0007669"/>
    <property type="project" value="UniProtKB-SubCell"/>
</dbReference>
<dbReference type="InParanoid" id="A0A0G4EZU5"/>
<dbReference type="Gene3D" id="2.30.280.10">
    <property type="entry name" value="SRA-YDG"/>
    <property type="match status" value="1"/>
</dbReference>
<evidence type="ECO:0000313" key="12">
    <source>
        <dbReference type="EMBL" id="CEM05150.1"/>
    </source>
</evidence>
<dbReference type="Pfam" id="PF05033">
    <property type="entry name" value="Pre-SET"/>
    <property type="match status" value="1"/>
</dbReference>
<dbReference type="InterPro" id="IPR007728">
    <property type="entry name" value="Pre-SET_dom"/>
</dbReference>
<dbReference type="InterPro" id="IPR051357">
    <property type="entry name" value="H3K9_HMTase_SUVAR3-9"/>
</dbReference>
<keyword evidence="4" id="KW-0808">Transferase</keyword>
<dbReference type="GO" id="GO:0008270">
    <property type="term" value="F:zinc ion binding"/>
    <property type="evidence" value="ECO:0007669"/>
    <property type="project" value="InterPro"/>
</dbReference>
<dbReference type="InterPro" id="IPR036987">
    <property type="entry name" value="SRA-YDG_sf"/>
</dbReference>
<dbReference type="Pfam" id="PF00856">
    <property type="entry name" value="SET"/>
    <property type="match status" value="1"/>
</dbReference>
<dbReference type="SMART" id="SM00466">
    <property type="entry name" value="SRA"/>
    <property type="match status" value="1"/>
</dbReference>
<feature type="compositionally biased region" description="Low complexity" evidence="8">
    <location>
        <begin position="755"/>
        <end position="779"/>
    </location>
</feature>
<sequence>MAAAAASASASAAAGSGSGSGSAPLFTTAQLNDKTFYRSRSRADKSLFLEQKFYEKVQQGKGGMDAMGECNQWLGRDKVKQRVGTPHLDIPPGKIFLYRGNLCVNGLHPLPINGIGTDKLEDGTIVGNAIVVNGGYDDDVDLGRRLYYVGEGGEKSGNDQELSSRGNKALQQSYAHDLPVRVLRGYKAPSAFAPNWGFRYDGLYKITATYSTMGQKRNRVWMYVMESMEQGYTPPRNDLSLPGPELPPKVRSTAQNHASQRAKIQKGLAPVKKRDLQVLIPRKDGKGKYHNAKVSLIVLDTFAQLLGKLRALARRNNSPEALQWLAKVESAWGGGEGEGQGGGEGAGGGGGVDPHAALLRRHRVYPYQLQLKYPDGLMELIPITEGLADNIVDPYLPNHQTPTGLPARTPMTVAIVMDLPLAGWDPRADVSQGREALPVPCINTVDDELPPTTFTYIPECVAFTKMPDMVFEEVCCGCAPEGADEDPDKSRFVNRKGYRADDGSVRCLGCNLEAIDYSKFCAECSAKCPCDPNTCTNRHYSPGIQYRVAVRKTTDKGWELAAQEAIPSGQYVLEYVGEVVTHGDVQCRVQRNEHMGLLNYVLEMVTPDDNSDSWKYPCVDSLHMGNASRFINHSCRPNMDVKVVFRGSMANTVPVLGFFTNRDVAANEALTFSYGPHYEDMACRCGQPGCRGTITDVQEDQPMDGGNAPRLPPPIRRNNNARGAVMQDPPTSNSKGRRASGAVPPPQKKARTDRSPPAAAAAAAAPPPAAAAAAAAASGTASASAAAAAACACASGRATGA</sequence>
<dbReference type="GO" id="GO:0005694">
    <property type="term" value="C:chromosome"/>
    <property type="evidence" value="ECO:0007669"/>
    <property type="project" value="UniProtKB-SubCell"/>
</dbReference>
<keyword evidence="6 7" id="KW-0539">Nucleus</keyword>
<dbReference type="STRING" id="1169540.A0A0G4EZU5"/>
<dbReference type="OMA" id="YCMEAVE"/>
<dbReference type="SUPFAM" id="SSF88697">
    <property type="entry name" value="PUA domain-like"/>
    <property type="match status" value="1"/>
</dbReference>
<evidence type="ECO:0000313" key="13">
    <source>
        <dbReference type="Proteomes" id="UP000041254"/>
    </source>
</evidence>
<dbReference type="Proteomes" id="UP000041254">
    <property type="component" value="Unassembled WGS sequence"/>
</dbReference>
<evidence type="ECO:0000259" key="10">
    <source>
        <dbReference type="PROSITE" id="PS50868"/>
    </source>
</evidence>
<feature type="domain" description="YDG" evidence="11">
    <location>
        <begin position="85"/>
        <end position="227"/>
    </location>
</feature>
<protein>
    <recommendedName>
        <fullName evidence="14">Histone-lysine N-methyltransferase</fullName>
    </recommendedName>
</protein>
<accession>A0A0G4EZU5</accession>
<gene>
    <name evidence="12" type="ORF">Vbra_14127</name>
</gene>
<dbReference type="EMBL" id="CDMY01000356">
    <property type="protein sequence ID" value="CEM05150.1"/>
    <property type="molecule type" value="Genomic_DNA"/>
</dbReference>
<feature type="domain" description="SET" evidence="9">
    <location>
        <begin position="546"/>
        <end position="675"/>
    </location>
</feature>
<feature type="region of interest" description="Disordered" evidence="8">
    <location>
        <begin position="333"/>
        <end position="353"/>
    </location>
</feature>
<dbReference type="InterPro" id="IPR003616">
    <property type="entry name" value="Post-SET_dom"/>
</dbReference>
<evidence type="ECO:0000256" key="4">
    <source>
        <dbReference type="ARBA" id="ARBA00022679"/>
    </source>
</evidence>
<evidence type="ECO:0000256" key="1">
    <source>
        <dbReference type="ARBA" id="ARBA00004286"/>
    </source>
</evidence>
<evidence type="ECO:0000259" key="9">
    <source>
        <dbReference type="PROSITE" id="PS50280"/>
    </source>
</evidence>
<keyword evidence="5" id="KW-0949">S-adenosyl-L-methionine</keyword>
<feature type="compositionally biased region" description="Gly residues" evidence="8">
    <location>
        <begin position="333"/>
        <end position="352"/>
    </location>
</feature>
<organism evidence="12 13">
    <name type="scientific">Vitrella brassicaformis (strain CCMP3155)</name>
    <dbReference type="NCBI Taxonomy" id="1169540"/>
    <lineage>
        <taxon>Eukaryota</taxon>
        <taxon>Sar</taxon>
        <taxon>Alveolata</taxon>
        <taxon>Colpodellida</taxon>
        <taxon>Vitrellaceae</taxon>
        <taxon>Vitrella</taxon>
    </lineage>
</organism>
<evidence type="ECO:0000259" key="11">
    <source>
        <dbReference type="PROSITE" id="PS51015"/>
    </source>
</evidence>
<dbReference type="InterPro" id="IPR046341">
    <property type="entry name" value="SET_dom_sf"/>
</dbReference>
<evidence type="ECO:0000256" key="2">
    <source>
        <dbReference type="ARBA" id="ARBA00022454"/>
    </source>
</evidence>
<dbReference type="InterPro" id="IPR003105">
    <property type="entry name" value="SRA_YDG"/>
</dbReference>
<dbReference type="Gene3D" id="2.170.270.10">
    <property type="entry name" value="SET domain"/>
    <property type="match status" value="1"/>
</dbReference>
<proteinExistence type="predicted"/>
<dbReference type="GO" id="GO:0032259">
    <property type="term" value="P:methylation"/>
    <property type="evidence" value="ECO:0007669"/>
    <property type="project" value="UniProtKB-KW"/>
</dbReference>
<evidence type="ECO:0000256" key="5">
    <source>
        <dbReference type="ARBA" id="ARBA00022691"/>
    </source>
</evidence>
<dbReference type="Pfam" id="PF02182">
    <property type="entry name" value="SAD_SRA"/>
    <property type="match status" value="1"/>
</dbReference>
<comment type="subcellular location">
    <subcellularLocation>
        <location evidence="1">Chromosome</location>
    </subcellularLocation>
    <subcellularLocation>
        <location evidence="7">Nucleus</location>
    </subcellularLocation>
</comment>
<dbReference type="GO" id="GO:0003690">
    <property type="term" value="F:double-stranded DNA binding"/>
    <property type="evidence" value="ECO:0007669"/>
    <property type="project" value="TreeGrafter"/>
</dbReference>
<dbReference type="InterPro" id="IPR015947">
    <property type="entry name" value="PUA-like_sf"/>
</dbReference>
<dbReference type="PhylomeDB" id="A0A0G4EZU5"/>
<name>A0A0G4EZU5_VITBC</name>
<reference evidence="12 13" key="1">
    <citation type="submission" date="2014-11" db="EMBL/GenBank/DDBJ databases">
        <authorList>
            <person name="Zhu J."/>
            <person name="Qi W."/>
            <person name="Song R."/>
        </authorList>
    </citation>
    <scope>NUCLEOTIDE SEQUENCE [LARGE SCALE GENOMIC DNA]</scope>
</reference>